<sequence>MITNIMTLDTLNEVTVKKTQDICKELPDKIAYLKNHHTIEALRNVHDFFTKAQMHINKAARLLLVENAKEEIRLQELEHSRSSCNIL</sequence>
<evidence type="ECO:0000313" key="2">
    <source>
        <dbReference type="Proteomes" id="UP000054921"/>
    </source>
</evidence>
<proteinExistence type="predicted"/>
<dbReference type="EMBL" id="LNXW01000009">
    <property type="protein sequence ID" value="KTC82317.1"/>
    <property type="molecule type" value="Genomic_DNA"/>
</dbReference>
<dbReference type="AlphaFoldDB" id="A0A0W0SGR8"/>
<dbReference type="RefSeq" id="WP_156413187.1">
    <property type="nucleotide sequence ID" value="NZ_LNXW01000009.1"/>
</dbReference>
<gene>
    <name evidence="1" type="ORF">Lche_0581</name>
</gene>
<protein>
    <submittedName>
        <fullName evidence="1">Uncharacterized protein</fullName>
    </submittedName>
</protein>
<accession>A0A0W0SGR8</accession>
<reference evidence="1 2" key="1">
    <citation type="submission" date="2015-11" db="EMBL/GenBank/DDBJ databases">
        <title>Genomic analysis of 38 Legionella species identifies large and diverse effector repertoires.</title>
        <authorList>
            <person name="Burstein D."/>
            <person name="Amaro F."/>
            <person name="Zusman T."/>
            <person name="Lifshitz Z."/>
            <person name="Cohen O."/>
            <person name="Gilbert J.A."/>
            <person name="Pupko T."/>
            <person name="Shuman H.A."/>
            <person name="Segal G."/>
        </authorList>
    </citation>
    <scope>NUCLEOTIDE SEQUENCE [LARGE SCALE GENOMIC DNA]</scope>
    <source>
        <strain evidence="1 2">ORW</strain>
    </source>
</reference>
<dbReference type="Proteomes" id="UP000054921">
    <property type="component" value="Unassembled WGS sequence"/>
</dbReference>
<name>A0A0W0SGR8_9GAMM</name>
<dbReference type="PATRIC" id="fig|28084.5.peg.627"/>
<evidence type="ECO:0000313" key="1">
    <source>
        <dbReference type="EMBL" id="KTC82317.1"/>
    </source>
</evidence>
<organism evidence="1 2">
    <name type="scientific">Legionella cherrii</name>
    <dbReference type="NCBI Taxonomy" id="28084"/>
    <lineage>
        <taxon>Bacteria</taxon>
        <taxon>Pseudomonadati</taxon>
        <taxon>Pseudomonadota</taxon>
        <taxon>Gammaproteobacteria</taxon>
        <taxon>Legionellales</taxon>
        <taxon>Legionellaceae</taxon>
        <taxon>Legionella</taxon>
    </lineage>
</organism>
<dbReference type="STRING" id="28084.Lche_0581"/>
<comment type="caution">
    <text evidence="1">The sequence shown here is derived from an EMBL/GenBank/DDBJ whole genome shotgun (WGS) entry which is preliminary data.</text>
</comment>
<dbReference type="OrthoDB" id="9916083at2"/>